<feature type="signal peptide" evidence="1">
    <location>
        <begin position="1"/>
        <end position="19"/>
    </location>
</feature>
<organism evidence="2 3">
    <name type="scientific">Cardiocondyla obscurior</name>
    <dbReference type="NCBI Taxonomy" id="286306"/>
    <lineage>
        <taxon>Eukaryota</taxon>
        <taxon>Metazoa</taxon>
        <taxon>Ecdysozoa</taxon>
        <taxon>Arthropoda</taxon>
        <taxon>Hexapoda</taxon>
        <taxon>Insecta</taxon>
        <taxon>Pterygota</taxon>
        <taxon>Neoptera</taxon>
        <taxon>Endopterygota</taxon>
        <taxon>Hymenoptera</taxon>
        <taxon>Apocrita</taxon>
        <taxon>Aculeata</taxon>
        <taxon>Formicoidea</taxon>
        <taxon>Formicidae</taxon>
        <taxon>Myrmicinae</taxon>
        <taxon>Cardiocondyla</taxon>
    </lineage>
</organism>
<protein>
    <submittedName>
        <fullName evidence="2">Uncharacterized protein</fullName>
    </submittedName>
</protein>
<dbReference type="Proteomes" id="UP001430953">
    <property type="component" value="Unassembled WGS sequence"/>
</dbReference>
<feature type="chain" id="PRO_5043732953" evidence="1">
    <location>
        <begin position="20"/>
        <end position="87"/>
    </location>
</feature>
<keyword evidence="1" id="KW-0732">Signal</keyword>
<gene>
    <name evidence="2" type="ORF">PUN28_005011</name>
</gene>
<name>A0AAW2GE80_9HYME</name>
<evidence type="ECO:0000256" key="1">
    <source>
        <dbReference type="SAM" id="SignalP"/>
    </source>
</evidence>
<keyword evidence="3" id="KW-1185">Reference proteome</keyword>
<dbReference type="EMBL" id="JADYXP020000004">
    <property type="protein sequence ID" value="KAL0126328.1"/>
    <property type="molecule type" value="Genomic_DNA"/>
</dbReference>
<evidence type="ECO:0000313" key="2">
    <source>
        <dbReference type="EMBL" id="KAL0126328.1"/>
    </source>
</evidence>
<dbReference type="AlphaFoldDB" id="A0AAW2GE80"/>
<evidence type="ECO:0000313" key="3">
    <source>
        <dbReference type="Proteomes" id="UP001430953"/>
    </source>
</evidence>
<reference evidence="2 3" key="1">
    <citation type="submission" date="2023-03" db="EMBL/GenBank/DDBJ databases">
        <title>High recombination rates correlate with genetic variation in Cardiocondyla obscurior ants.</title>
        <authorList>
            <person name="Errbii M."/>
        </authorList>
    </citation>
    <scope>NUCLEOTIDE SEQUENCE [LARGE SCALE GENOMIC DNA]</scope>
    <source>
        <strain evidence="2">Alpha-2009</strain>
        <tissue evidence="2">Whole body</tissue>
    </source>
</reference>
<proteinExistence type="predicted"/>
<accession>A0AAW2GE80</accession>
<comment type="caution">
    <text evidence="2">The sequence shown here is derived from an EMBL/GenBank/DDBJ whole genome shotgun (WGS) entry which is preliminary data.</text>
</comment>
<sequence length="87" mass="9856">MRFVTYLAIVFAVLNFINALPFPQFDDGGQEGLAARDTAYYGFPWFWYRRPINDDNDDEIVNGGQVLDGKRRSSTVSYVNVGAGWGR</sequence>